<evidence type="ECO:0000256" key="1">
    <source>
        <dbReference type="RuleBase" id="RU366025"/>
    </source>
</evidence>
<keyword evidence="1" id="KW-0788">Thiol protease</keyword>
<dbReference type="InterPro" id="IPR013083">
    <property type="entry name" value="Znf_RING/FYVE/PHD"/>
</dbReference>
<dbReference type="PANTHER" id="PTHR24006">
    <property type="entry name" value="UBIQUITIN CARBOXYL-TERMINAL HYDROLASE"/>
    <property type="match status" value="1"/>
</dbReference>
<dbReference type="GO" id="GO:0005634">
    <property type="term" value="C:nucleus"/>
    <property type="evidence" value="ECO:0007669"/>
    <property type="project" value="TreeGrafter"/>
</dbReference>
<evidence type="ECO:0000259" key="2">
    <source>
        <dbReference type="PROSITE" id="PS50235"/>
    </source>
</evidence>
<organism evidence="3 4">
    <name type="scientific">Wickerhamiella sorbophila</name>
    <dbReference type="NCBI Taxonomy" id="45607"/>
    <lineage>
        <taxon>Eukaryota</taxon>
        <taxon>Fungi</taxon>
        <taxon>Dikarya</taxon>
        <taxon>Ascomycota</taxon>
        <taxon>Saccharomycotina</taxon>
        <taxon>Dipodascomycetes</taxon>
        <taxon>Dipodascales</taxon>
        <taxon>Trichomonascaceae</taxon>
        <taxon>Wickerhamiella</taxon>
    </lineage>
</organism>
<feature type="domain" description="USP" evidence="2">
    <location>
        <begin position="155"/>
        <end position="464"/>
    </location>
</feature>
<dbReference type="SUPFAM" id="SSF54001">
    <property type="entry name" value="Cysteine proteinases"/>
    <property type="match status" value="1"/>
</dbReference>
<dbReference type="AlphaFoldDB" id="A0A2T0FF89"/>
<keyword evidence="4" id="KW-1185">Reference proteome</keyword>
<dbReference type="EMBL" id="NDIQ01000001">
    <property type="protein sequence ID" value="PRT53661.1"/>
    <property type="molecule type" value="Genomic_DNA"/>
</dbReference>
<protein>
    <recommendedName>
        <fullName evidence="1">Ubiquitin carboxyl-terminal hydrolase</fullName>
        <ecNumber evidence="1">3.4.19.12</ecNumber>
    </recommendedName>
</protein>
<dbReference type="PROSITE" id="PS00972">
    <property type="entry name" value="USP_1"/>
    <property type="match status" value="1"/>
</dbReference>
<dbReference type="Gene3D" id="3.30.40.10">
    <property type="entry name" value="Zinc/RING finger domain, C3HC4 (zinc finger)"/>
    <property type="match status" value="1"/>
</dbReference>
<keyword evidence="1 3" id="KW-0378">Hydrolase</keyword>
<dbReference type="Pfam" id="PF00443">
    <property type="entry name" value="UCH"/>
    <property type="match status" value="1"/>
</dbReference>
<comment type="caution">
    <text evidence="3">The sequence shown here is derived from an EMBL/GenBank/DDBJ whole genome shotgun (WGS) entry which is preliminary data.</text>
</comment>
<dbReference type="InterPro" id="IPR038765">
    <property type="entry name" value="Papain-like_cys_pep_sf"/>
</dbReference>
<dbReference type="Gene3D" id="3.90.70.10">
    <property type="entry name" value="Cysteine proteinases"/>
    <property type="match status" value="1"/>
</dbReference>
<proteinExistence type="inferred from homology"/>
<dbReference type="InterPro" id="IPR018200">
    <property type="entry name" value="USP_CS"/>
</dbReference>
<evidence type="ECO:0000313" key="4">
    <source>
        <dbReference type="Proteomes" id="UP000238350"/>
    </source>
</evidence>
<dbReference type="GO" id="GO:0006508">
    <property type="term" value="P:proteolysis"/>
    <property type="evidence" value="ECO:0007669"/>
    <property type="project" value="UniProtKB-KW"/>
</dbReference>
<sequence>MSGCPHSQKGAGCGHAYQLGVKLGLAVALNLSEYKSQCAVCKGPAVCCCLECNRVACIDHAKHTHPLSICLIGAGSLYCGECGDFIVDPYFERLRMKQVRQVLAGEAASGQVANGVANGSANRSSNGAPNGLVNGNGQSKGDAAIPPFTAVAGLRGVYNMGATCYMAVILQSMVHNPILKGFFLAGGHESGECKREWCVMCCVDRLFCEFFSSPQVSGYGIADLLTATAKSDKPMMTGSTQQDAHEFLQFLLDEFHKAHFVSTTFSHATEVAGGGSNATTCPCPAHRAFGGTIESTLACECTYETKTFEPIMDLSLELTGRSLRTCLDRFTAGEKLSHYTCSACKQTGTVTKRLMVEKLPPVLQIQLKRFKHTVDGAAQKLESPIEFPFQLDVTPYTTNPGGRPLLYELYGVICHQGSLDTGHYTCMMKHSSGAWYHFNDDMVTKVSPKNVVSLNAYLLFYIVKYTL</sequence>
<dbReference type="RefSeq" id="XP_024663607.1">
    <property type="nucleotide sequence ID" value="XM_024807839.1"/>
</dbReference>
<dbReference type="OrthoDB" id="289038at2759"/>
<dbReference type="PROSITE" id="PS00973">
    <property type="entry name" value="USP_2"/>
    <property type="match status" value="1"/>
</dbReference>
<dbReference type="GO" id="GO:0004843">
    <property type="term" value="F:cysteine-type deubiquitinase activity"/>
    <property type="evidence" value="ECO:0007669"/>
    <property type="project" value="UniProtKB-UniRule"/>
</dbReference>
<reference evidence="3 4" key="1">
    <citation type="submission" date="2017-04" db="EMBL/GenBank/DDBJ databases">
        <title>Genome sequencing of [Candida] sorbophila.</title>
        <authorList>
            <person name="Ahn J.O."/>
        </authorList>
    </citation>
    <scope>NUCLEOTIDE SEQUENCE [LARGE SCALE GENOMIC DNA]</scope>
    <source>
        <strain evidence="3 4">DS02</strain>
    </source>
</reference>
<comment type="catalytic activity">
    <reaction evidence="1">
        <text>Thiol-dependent hydrolysis of ester, thioester, amide, peptide and isopeptide bonds formed by the C-terminal Gly of ubiquitin (a 76-residue protein attached to proteins as an intracellular targeting signal).</text>
        <dbReference type="EC" id="3.4.19.12"/>
    </reaction>
</comment>
<keyword evidence="1" id="KW-0833">Ubl conjugation pathway</keyword>
<gene>
    <name evidence="3" type="ORF">B9G98_01281</name>
</gene>
<dbReference type="GO" id="GO:0005829">
    <property type="term" value="C:cytosol"/>
    <property type="evidence" value="ECO:0007669"/>
    <property type="project" value="TreeGrafter"/>
</dbReference>
<dbReference type="GeneID" id="36515030"/>
<accession>A0A2T0FF89</accession>
<dbReference type="Proteomes" id="UP000238350">
    <property type="component" value="Unassembled WGS sequence"/>
</dbReference>
<dbReference type="PANTHER" id="PTHR24006:SF937">
    <property type="entry name" value="UBIQUITIN CARBOXYL-TERMINAL HYDROLASE"/>
    <property type="match status" value="1"/>
</dbReference>
<dbReference type="InterPro" id="IPR050164">
    <property type="entry name" value="Peptidase_C19"/>
</dbReference>
<dbReference type="STRING" id="45607.A0A2T0FF89"/>
<dbReference type="InterPro" id="IPR028889">
    <property type="entry name" value="USP"/>
</dbReference>
<comment type="similarity">
    <text evidence="1">Belongs to the peptidase C19 family.</text>
</comment>
<dbReference type="GO" id="GO:0016579">
    <property type="term" value="P:protein deubiquitination"/>
    <property type="evidence" value="ECO:0007669"/>
    <property type="project" value="InterPro"/>
</dbReference>
<name>A0A2T0FF89_9ASCO</name>
<dbReference type="InterPro" id="IPR001394">
    <property type="entry name" value="Peptidase_C19_UCH"/>
</dbReference>
<evidence type="ECO:0000313" key="3">
    <source>
        <dbReference type="EMBL" id="PRT53661.1"/>
    </source>
</evidence>
<dbReference type="PROSITE" id="PS50235">
    <property type="entry name" value="USP_3"/>
    <property type="match status" value="1"/>
</dbReference>
<keyword evidence="1" id="KW-0645">Protease</keyword>
<dbReference type="EC" id="3.4.19.12" evidence="1"/>